<dbReference type="AlphaFoldDB" id="A0AA91VFL2"/>
<reference evidence="2 3" key="1">
    <citation type="submission" date="2017-09" db="EMBL/GenBank/DDBJ databases">
        <title>Large-scale bioinformatics analysis of Bacillus genomes uncovers conserved roles of natural products in bacterial physiology.</title>
        <authorList>
            <consortium name="Agbiome Team Llc"/>
            <person name="Bleich R.M."/>
            <person name="Grubbs K.J."/>
            <person name="Santa Maria K.C."/>
            <person name="Allen S.E."/>
            <person name="Farag S."/>
            <person name="Shank E.A."/>
            <person name="Bowers A."/>
        </authorList>
    </citation>
    <scope>NUCLEOTIDE SEQUENCE [LARGE SCALE GENOMIC DNA]</scope>
    <source>
        <strain evidence="2 3">AFS092012</strain>
    </source>
</reference>
<proteinExistence type="predicted"/>
<dbReference type="RefSeq" id="WP_097963103.1">
    <property type="nucleotide sequence ID" value="NZ_NVOR01000007.1"/>
</dbReference>
<sequence length="73" mass="8510">MDEMLQNIKLKKKFNQLFTDNQELKETVKVLSQTVEDLKATVDDLRKELNEKVNGENILDAIVYAIEEVKEID</sequence>
<evidence type="ECO:0000313" key="3">
    <source>
        <dbReference type="Proteomes" id="UP000221020"/>
    </source>
</evidence>
<keyword evidence="1" id="KW-0175">Coiled coil</keyword>
<comment type="caution">
    <text evidence="2">The sequence shown here is derived from an EMBL/GenBank/DDBJ whole genome shotgun (WGS) entry which is preliminary data.</text>
</comment>
<organism evidence="2 3">
    <name type="scientific">Bacillus pseudomycoides</name>
    <dbReference type="NCBI Taxonomy" id="64104"/>
    <lineage>
        <taxon>Bacteria</taxon>
        <taxon>Bacillati</taxon>
        <taxon>Bacillota</taxon>
        <taxon>Bacilli</taxon>
        <taxon>Bacillales</taxon>
        <taxon>Bacillaceae</taxon>
        <taxon>Bacillus</taxon>
        <taxon>Bacillus cereus group</taxon>
    </lineage>
</organism>
<feature type="coiled-coil region" evidence="1">
    <location>
        <begin position="21"/>
        <end position="55"/>
    </location>
</feature>
<evidence type="ECO:0000256" key="1">
    <source>
        <dbReference type="SAM" id="Coils"/>
    </source>
</evidence>
<dbReference type="EMBL" id="NVOR01000007">
    <property type="protein sequence ID" value="PED84313.1"/>
    <property type="molecule type" value="Genomic_DNA"/>
</dbReference>
<dbReference type="Proteomes" id="UP000221020">
    <property type="component" value="Unassembled WGS sequence"/>
</dbReference>
<gene>
    <name evidence="2" type="ORF">CON65_02440</name>
</gene>
<name>A0AA91VFL2_9BACI</name>
<accession>A0AA91VFL2</accession>
<evidence type="ECO:0000313" key="2">
    <source>
        <dbReference type="EMBL" id="PED84313.1"/>
    </source>
</evidence>
<protein>
    <submittedName>
        <fullName evidence="2">Uncharacterized protein</fullName>
    </submittedName>
</protein>